<evidence type="ECO:0000313" key="1">
    <source>
        <dbReference type="EMBL" id="TCZ73421.1"/>
    </source>
</evidence>
<dbReference type="OrthoDB" id="2633577at2"/>
<dbReference type="RefSeq" id="WP_132420069.1">
    <property type="nucleotide sequence ID" value="NZ_SKFG01000032.1"/>
</dbReference>
<dbReference type="Proteomes" id="UP000295418">
    <property type="component" value="Unassembled WGS sequence"/>
</dbReference>
<evidence type="ECO:0000313" key="2">
    <source>
        <dbReference type="Proteomes" id="UP000295418"/>
    </source>
</evidence>
<sequence>MRNNITEKHNPKPPNLRSIRRACRRELERTIKKLKQYIPADQVKQAEELYYQKVLQNITFIMENRSNRKAQANWWEEHVAPEIASIWEIDESRLTHAFRDSYGG</sequence>
<keyword evidence="2" id="KW-1185">Reference proteome</keyword>
<protein>
    <submittedName>
        <fullName evidence="1">Dehydrogenase</fullName>
    </submittedName>
</protein>
<reference evidence="1 2" key="1">
    <citation type="submission" date="2019-03" db="EMBL/GenBank/DDBJ databases">
        <authorList>
            <person name="Kim M.K.M."/>
        </authorList>
    </citation>
    <scope>NUCLEOTIDE SEQUENCE [LARGE SCALE GENOMIC DNA]</scope>
    <source>
        <strain evidence="1 2">18JY21-1</strain>
    </source>
</reference>
<organism evidence="1 2">
    <name type="scientific">Paenibacillus albiflavus</name>
    <dbReference type="NCBI Taxonomy" id="2545760"/>
    <lineage>
        <taxon>Bacteria</taxon>
        <taxon>Bacillati</taxon>
        <taxon>Bacillota</taxon>
        <taxon>Bacilli</taxon>
        <taxon>Bacillales</taxon>
        <taxon>Paenibacillaceae</taxon>
        <taxon>Paenibacillus</taxon>
    </lineage>
</organism>
<dbReference type="EMBL" id="SKFG01000032">
    <property type="protein sequence ID" value="TCZ73421.1"/>
    <property type="molecule type" value="Genomic_DNA"/>
</dbReference>
<gene>
    <name evidence="1" type="ORF">E0485_21175</name>
</gene>
<name>A0A4R4E5V4_9BACL</name>
<proteinExistence type="predicted"/>
<accession>A0A4R4E5V4</accession>
<dbReference type="AlphaFoldDB" id="A0A4R4E5V4"/>
<comment type="caution">
    <text evidence="1">The sequence shown here is derived from an EMBL/GenBank/DDBJ whole genome shotgun (WGS) entry which is preliminary data.</text>
</comment>